<keyword evidence="9" id="KW-1185">Reference proteome</keyword>
<comment type="function">
    <text evidence="3">The coatomer is a cytosolic protein complex that binds to dilysine motifs and reversibly associates with Golgi non-clathrin-coated vesicles, which further mediate biosynthetic protein transport from the ER, via the Golgi up to the trans Golgi network. Coatomer complex is required for budding from Golgi membranes, and is essential for the retrograde Golgi-to-ER transport of dilysine-tagged proteins.</text>
</comment>
<name>A0A058ZB37_FONAL</name>
<dbReference type="InterPro" id="IPR020472">
    <property type="entry name" value="WD40_PAC1"/>
</dbReference>
<feature type="repeat" description="WD" evidence="5">
    <location>
        <begin position="95"/>
        <end position="127"/>
    </location>
</feature>
<dbReference type="CDD" id="cd00200">
    <property type="entry name" value="WD40"/>
    <property type="match status" value="1"/>
</dbReference>
<dbReference type="OrthoDB" id="2150324at2759"/>
<dbReference type="EMBL" id="KB932203">
    <property type="protein sequence ID" value="KCV71146.1"/>
    <property type="molecule type" value="Genomic_DNA"/>
</dbReference>
<dbReference type="PROSITE" id="PS00678">
    <property type="entry name" value="WD_REPEATS_1"/>
    <property type="match status" value="1"/>
</dbReference>
<dbReference type="PANTHER" id="PTHR19876">
    <property type="entry name" value="COATOMER"/>
    <property type="match status" value="1"/>
</dbReference>
<feature type="repeat" description="WD" evidence="5">
    <location>
        <begin position="181"/>
        <end position="224"/>
    </location>
</feature>
<dbReference type="OMA" id="INAYPRY"/>
<gene>
    <name evidence="8" type="ORF">H696_02096</name>
</gene>
<dbReference type="GO" id="GO:0006890">
    <property type="term" value="P:retrograde vesicle-mediated transport, Golgi to endoplasmic reticulum"/>
    <property type="evidence" value="ECO:0007669"/>
    <property type="project" value="TreeGrafter"/>
</dbReference>
<dbReference type="RefSeq" id="XP_009494269.1">
    <property type="nucleotide sequence ID" value="XM_009495994.1"/>
</dbReference>
<dbReference type="SMART" id="SM00320">
    <property type="entry name" value="WD40"/>
    <property type="match status" value="6"/>
</dbReference>
<organism evidence="8">
    <name type="scientific">Fonticula alba</name>
    <name type="common">Slime mold</name>
    <dbReference type="NCBI Taxonomy" id="691883"/>
    <lineage>
        <taxon>Eukaryota</taxon>
        <taxon>Rotosphaerida</taxon>
        <taxon>Fonticulaceae</taxon>
        <taxon>Fonticula</taxon>
    </lineage>
</organism>
<dbReference type="InterPro" id="IPR036322">
    <property type="entry name" value="WD40_repeat_dom_sf"/>
</dbReference>
<dbReference type="AlphaFoldDB" id="A0A058ZB37"/>
<keyword evidence="2" id="KW-0677">Repeat</keyword>
<evidence type="ECO:0000259" key="7">
    <source>
        <dbReference type="Pfam" id="PF23953"/>
    </source>
</evidence>
<evidence type="ECO:0000256" key="4">
    <source>
        <dbReference type="ARBA" id="ARBA00032920"/>
    </source>
</evidence>
<feature type="repeat" description="WD" evidence="5">
    <location>
        <begin position="225"/>
        <end position="266"/>
    </location>
</feature>
<evidence type="ECO:0000313" key="9">
    <source>
        <dbReference type="Proteomes" id="UP000030693"/>
    </source>
</evidence>
<dbReference type="Pfam" id="PF23953">
    <property type="entry name" value="TPR_COPA_B"/>
    <property type="match status" value="1"/>
</dbReference>
<dbReference type="PROSITE" id="PS50294">
    <property type="entry name" value="WD_REPEATS_REGION"/>
    <property type="match status" value="4"/>
</dbReference>
<dbReference type="STRING" id="691883.A0A058ZB37"/>
<dbReference type="SUPFAM" id="SSF50978">
    <property type="entry name" value="WD40 repeat-like"/>
    <property type="match status" value="1"/>
</dbReference>
<dbReference type="Proteomes" id="UP000030693">
    <property type="component" value="Unassembled WGS sequence"/>
</dbReference>
<dbReference type="FunFam" id="2.130.10.10:FF:000016">
    <property type="entry name" value="Coatomer alpha subunit, putative"/>
    <property type="match status" value="1"/>
</dbReference>
<dbReference type="GO" id="GO:0006891">
    <property type="term" value="P:intra-Golgi vesicle-mediated transport"/>
    <property type="evidence" value="ECO:0007669"/>
    <property type="project" value="TreeGrafter"/>
</dbReference>
<dbReference type="eggNOG" id="KOG0276">
    <property type="taxonomic scope" value="Eukaryota"/>
</dbReference>
<accession>A0A058ZB37</accession>
<feature type="compositionally biased region" description="Gly residues" evidence="6">
    <location>
        <begin position="562"/>
        <end position="571"/>
    </location>
</feature>
<dbReference type="InterPro" id="IPR015943">
    <property type="entry name" value="WD40/YVTN_repeat-like_dom_sf"/>
</dbReference>
<feature type="compositionally biased region" description="Low complexity" evidence="6">
    <location>
        <begin position="593"/>
        <end position="611"/>
    </location>
</feature>
<dbReference type="PANTHER" id="PTHR19876:SF2">
    <property type="entry name" value="COATOMER SUBUNIT BETA"/>
    <property type="match status" value="1"/>
</dbReference>
<dbReference type="InterPro" id="IPR019775">
    <property type="entry name" value="WD40_repeat_CS"/>
</dbReference>
<feature type="region of interest" description="Disordered" evidence="6">
    <location>
        <begin position="416"/>
        <end position="507"/>
    </location>
</feature>
<dbReference type="Pfam" id="PF00400">
    <property type="entry name" value="WD40"/>
    <property type="match status" value="5"/>
</dbReference>
<feature type="compositionally biased region" description="Low complexity" evidence="6">
    <location>
        <begin position="543"/>
        <end position="561"/>
    </location>
</feature>
<protein>
    <recommendedName>
        <fullName evidence="4">Beta'-coat protein</fullName>
    </recommendedName>
</protein>
<keyword evidence="1 5" id="KW-0853">WD repeat</keyword>
<dbReference type="PRINTS" id="PR00320">
    <property type="entry name" value="GPROTEINBRPT"/>
</dbReference>
<evidence type="ECO:0000256" key="3">
    <source>
        <dbReference type="ARBA" id="ARBA00025536"/>
    </source>
</evidence>
<feature type="domain" description="COPA/B TPR" evidence="7">
    <location>
        <begin position="297"/>
        <end position="390"/>
    </location>
</feature>
<feature type="region of interest" description="Disordered" evidence="6">
    <location>
        <begin position="543"/>
        <end position="645"/>
    </location>
</feature>
<dbReference type="InterPro" id="IPR056176">
    <property type="entry name" value="TPR_COPA_B"/>
</dbReference>
<dbReference type="GeneID" id="20526821"/>
<dbReference type="Gene3D" id="1.25.40.470">
    <property type="match status" value="1"/>
</dbReference>
<dbReference type="GO" id="GO:0030126">
    <property type="term" value="C:COPI vesicle coat"/>
    <property type="evidence" value="ECO:0007669"/>
    <property type="project" value="TreeGrafter"/>
</dbReference>
<dbReference type="InterPro" id="IPR001680">
    <property type="entry name" value="WD40_rpt"/>
</dbReference>
<dbReference type="PROSITE" id="PS50082">
    <property type="entry name" value="WD_REPEATS_2"/>
    <property type="match status" value="4"/>
</dbReference>
<dbReference type="Gene3D" id="2.130.10.10">
    <property type="entry name" value="YVTN repeat-like/Quinoprotein amine dehydrogenase"/>
    <property type="match status" value="1"/>
</dbReference>
<sequence>MPLRLDITKKLYARSDRVKAVDFHPTEPWVLACLYNGQALIWNFETQTLLKTFEVSELPVRTGCFIARKNWIVVGADDMHIRVFNYNTLEKVTTFEGHMDYIRSIAVHPTLPIVLSSSDDMTIRAWDWEKGWRNFQTFEGHSHYVMQVVFNPRDPSTFASASLDRTIKVWQIGAAVPNFTLEGHERGVNCLDFYPGSDRPLLISGADDMQIKVWDLHSKSPIQTLRGHTQNLSVVTFHPTLPLIISGSEDGTVRLWHSHTFRLENTLSYGLERVWAIATRPGNNDVAIGFDEGTVVLKFHLAEKALMRAGDLPGLLMYYNACGNEEGLRKVARLAEEAESTNVAFAANWVTHNLVDCAQILLDTGREAEAAMLARTYRPDLVDHCLDHWKSVLSITHPRVAGSLARPDAVAFGSANAAPPAGHLSSRGDRQAETPSLDTETLSIRSTESGSSSTAHSPTLEDMPRSGGVSPTADLASYSRQAQPLDGGFSASGAGSPGMPGAGAATPLTTGLEDRLAALPMVAPPPAAGEARAPFAMPTFASGGSGAVAASSSSSPSSPGLSRGGSPGGGSPLVTAAQPPGTSSSPLFTGLQPSASPSSASPFGVAAGSPVAPGPGSPGNRSPAAPAAQWSNPASPFSTTDDFDF</sequence>
<evidence type="ECO:0000256" key="1">
    <source>
        <dbReference type="ARBA" id="ARBA00022574"/>
    </source>
</evidence>
<evidence type="ECO:0000256" key="6">
    <source>
        <dbReference type="SAM" id="MobiDB-lite"/>
    </source>
</evidence>
<dbReference type="GO" id="GO:0006888">
    <property type="term" value="P:endoplasmic reticulum to Golgi vesicle-mediated transport"/>
    <property type="evidence" value="ECO:0007669"/>
    <property type="project" value="TreeGrafter"/>
</dbReference>
<dbReference type="InterPro" id="IPR050844">
    <property type="entry name" value="Coatomer_complex_subunit"/>
</dbReference>
<dbReference type="GO" id="GO:0006886">
    <property type="term" value="P:intracellular protein transport"/>
    <property type="evidence" value="ECO:0007669"/>
    <property type="project" value="TreeGrafter"/>
</dbReference>
<reference evidence="8" key="1">
    <citation type="submission" date="2013-04" db="EMBL/GenBank/DDBJ databases">
        <title>The Genome Sequence of Fonticula alba ATCC 38817.</title>
        <authorList>
            <consortium name="The Broad Institute Genomics Platform"/>
            <person name="Russ C."/>
            <person name="Cuomo C."/>
            <person name="Burger G."/>
            <person name="Gray M.W."/>
            <person name="Holland P.W.H."/>
            <person name="King N."/>
            <person name="Lang F.B.F."/>
            <person name="Roger A.J."/>
            <person name="Ruiz-Trillo I."/>
            <person name="Brown M."/>
            <person name="Walker B."/>
            <person name="Young S."/>
            <person name="Zeng Q."/>
            <person name="Gargeya S."/>
            <person name="Fitzgerald M."/>
            <person name="Haas B."/>
            <person name="Abouelleil A."/>
            <person name="Allen A.W."/>
            <person name="Alvarado L."/>
            <person name="Arachchi H.M."/>
            <person name="Berlin A.M."/>
            <person name="Chapman S.B."/>
            <person name="Gainer-Dewar J."/>
            <person name="Goldberg J."/>
            <person name="Griggs A."/>
            <person name="Gujja S."/>
            <person name="Hansen M."/>
            <person name="Howarth C."/>
            <person name="Imamovic A."/>
            <person name="Ireland A."/>
            <person name="Larimer J."/>
            <person name="McCowan C."/>
            <person name="Murphy C."/>
            <person name="Pearson M."/>
            <person name="Poon T.W."/>
            <person name="Priest M."/>
            <person name="Roberts A."/>
            <person name="Saif S."/>
            <person name="Shea T."/>
            <person name="Sisk P."/>
            <person name="Sykes S."/>
            <person name="Wortman J."/>
            <person name="Nusbaum C."/>
            <person name="Birren B."/>
        </authorList>
    </citation>
    <scope>NUCLEOTIDE SEQUENCE [LARGE SCALE GENOMIC DNA]</scope>
    <source>
        <strain evidence="8">ATCC 38817</strain>
    </source>
</reference>
<feature type="compositionally biased region" description="Polar residues" evidence="6">
    <location>
        <begin position="629"/>
        <end position="645"/>
    </location>
</feature>
<evidence type="ECO:0000256" key="2">
    <source>
        <dbReference type="ARBA" id="ARBA00022737"/>
    </source>
</evidence>
<feature type="repeat" description="WD" evidence="5">
    <location>
        <begin position="138"/>
        <end position="172"/>
    </location>
</feature>
<proteinExistence type="predicted"/>
<evidence type="ECO:0000256" key="5">
    <source>
        <dbReference type="PROSITE-ProRule" id="PRU00221"/>
    </source>
</evidence>
<feature type="compositionally biased region" description="Low complexity" evidence="6">
    <location>
        <begin position="441"/>
        <end position="458"/>
    </location>
</feature>
<evidence type="ECO:0000313" key="8">
    <source>
        <dbReference type="EMBL" id="KCV71146.1"/>
    </source>
</evidence>